<sequence length="121" mass="13592">MLYFLCTQPTYTFALACLKLITCSVQSGPRVRYPFTTSDLCTCRIRDRKGEDLIPRSKTGQLRPASDRKFIGQVFIRPTTAADHASVRPRPFRSYGAAMTRSSGRSSRPTVPTPRSTRSPF</sequence>
<dbReference type="EMBL" id="CACVBM020001515">
    <property type="protein sequence ID" value="CAA7052908.1"/>
    <property type="molecule type" value="Genomic_DNA"/>
</dbReference>
<evidence type="ECO:0000313" key="3">
    <source>
        <dbReference type="Proteomes" id="UP000467841"/>
    </source>
</evidence>
<feature type="region of interest" description="Disordered" evidence="1">
    <location>
        <begin position="82"/>
        <end position="121"/>
    </location>
</feature>
<feature type="compositionally biased region" description="Low complexity" evidence="1">
    <location>
        <begin position="100"/>
        <end position="121"/>
    </location>
</feature>
<name>A0A6D2L081_9BRAS</name>
<protein>
    <submittedName>
        <fullName evidence="2">Uncharacterized protein</fullName>
    </submittedName>
</protein>
<organism evidence="2 3">
    <name type="scientific">Microthlaspi erraticum</name>
    <dbReference type="NCBI Taxonomy" id="1685480"/>
    <lineage>
        <taxon>Eukaryota</taxon>
        <taxon>Viridiplantae</taxon>
        <taxon>Streptophyta</taxon>
        <taxon>Embryophyta</taxon>
        <taxon>Tracheophyta</taxon>
        <taxon>Spermatophyta</taxon>
        <taxon>Magnoliopsida</taxon>
        <taxon>eudicotyledons</taxon>
        <taxon>Gunneridae</taxon>
        <taxon>Pentapetalae</taxon>
        <taxon>rosids</taxon>
        <taxon>malvids</taxon>
        <taxon>Brassicales</taxon>
        <taxon>Brassicaceae</taxon>
        <taxon>Coluteocarpeae</taxon>
        <taxon>Microthlaspi</taxon>
    </lineage>
</organism>
<comment type="caution">
    <text evidence="2">The sequence shown here is derived from an EMBL/GenBank/DDBJ whole genome shotgun (WGS) entry which is preliminary data.</text>
</comment>
<evidence type="ECO:0000313" key="2">
    <source>
        <dbReference type="EMBL" id="CAA7052908.1"/>
    </source>
</evidence>
<keyword evidence="3" id="KW-1185">Reference proteome</keyword>
<accession>A0A6D2L081</accession>
<reference evidence="2" key="1">
    <citation type="submission" date="2020-01" db="EMBL/GenBank/DDBJ databases">
        <authorList>
            <person name="Mishra B."/>
        </authorList>
    </citation>
    <scope>NUCLEOTIDE SEQUENCE [LARGE SCALE GENOMIC DNA]</scope>
</reference>
<dbReference type="AlphaFoldDB" id="A0A6D2L081"/>
<gene>
    <name evidence="2" type="ORF">MERR_LOCUS40143</name>
</gene>
<dbReference type="Proteomes" id="UP000467841">
    <property type="component" value="Unassembled WGS sequence"/>
</dbReference>
<proteinExistence type="predicted"/>
<evidence type="ECO:0000256" key="1">
    <source>
        <dbReference type="SAM" id="MobiDB-lite"/>
    </source>
</evidence>